<dbReference type="CDD" id="cd00838">
    <property type="entry name" value="MPP_superfamily"/>
    <property type="match status" value="1"/>
</dbReference>
<accession>A0A9X3FMH1</accession>
<keyword evidence="6" id="KW-1185">Reference proteome</keyword>
<comment type="pathway">
    <text evidence="4">Carbohydrate biosynthesis; gluconeogenesis.</text>
</comment>
<evidence type="ECO:0000256" key="1">
    <source>
        <dbReference type="ARBA" id="ARBA00022801"/>
    </source>
</evidence>
<evidence type="ECO:0000256" key="3">
    <source>
        <dbReference type="ARBA" id="ARBA00023277"/>
    </source>
</evidence>
<gene>
    <name evidence="4" type="primary">fbp</name>
    <name evidence="5" type="ORF">OW157_01480</name>
</gene>
<evidence type="ECO:0000313" key="6">
    <source>
        <dbReference type="Proteomes" id="UP001146670"/>
    </source>
</evidence>
<dbReference type="InterPro" id="IPR029052">
    <property type="entry name" value="Metallo-depent_PP-like"/>
</dbReference>
<comment type="cofactor">
    <cofactor evidence="4">
        <name>Mn(2+)</name>
        <dbReference type="ChEBI" id="CHEBI:29035"/>
    </cofactor>
</comment>
<dbReference type="SUPFAM" id="SSF56300">
    <property type="entry name" value="Metallo-dependent phosphatases"/>
    <property type="match status" value="1"/>
</dbReference>
<sequence>MSQNLRYLQLLSQKFPDIPSVTTEIINLEAIMELPKATEHYLSDLHGEYDAVSHVLRNGSGNIKEKIREVFQERLTKQEINQLATIVYYPQEKLQVLTQDMTDGEKQEFFTTTISELVELGQFVVSKYTRSKVRKAMPKDMAYIMEELLFKDSILSNKEDYYHDIINNVISLGAADRLIQAFSQLIQELVVDHLHVLGDIYDRGPAPDKIIDLLMKKKSLDIQWGNHDIIWMGAASGSRLLLANVVRICARYDNLNIIEDAYGISLRPLLSFAEKVYRDADLNGFMPKIDPDLIHLPEESKQIARMHMAIAMIQFKMEKAVIDRHPEFQTDDRLLLDKIDYDKFTITIDGKVYPLENHSFPTVDPNNPYQLTEEEEWVMEKLQAGFLNSEKLQKHIAFLYSKGSLYKVYNDNLLYHGCIPMNPDGSFMTIPIAGENLSGQALFEKFEQILRQAYKEEGSKENPCLDYVWYLWQGEGSTLFGKEKMTTFERYFVVDKETHEEYKNIYYEFRNHSQHVESILCEFGVDPQKGHIVNGHTPVKERKGENPIKADGKLLVIDGGFSKAYQKTTGLAGYTLLYNSFGMQLVTHQPFSSIEDAVVNEKDIVSTRRVVDKELDRMTVRQTDVGIALEEQVIDLKDLLNAYRNGTIKPYIK</sequence>
<evidence type="ECO:0000256" key="4">
    <source>
        <dbReference type="HAMAP-Rule" id="MF_01854"/>
    </source>
</evidence>
<comment type="similarity">
    <text evidence="4">Belongs to the FBPase class 3 family.</text>
</comment>
<comment type="caution">
    <text evidence="5">The sequence shown here is derived from an EMBL/GenBank/DDBJ whole genome shotgun (WGS) entry which is preliminary data.</text>
</comment>
<dbReference type="EMBL" id="JAPRFR010000001">
    <property type="protein sequence ID" value="MCZ0725237.1"/>
    <property type="molecule type" value="Genomic_DNA"/>
</dbReference>
<dbReference type="RefSeq" id="WP_268752767.1">
    <property type="nucleotide sequence ID" value="NZ_JAPRFR010000001.1"/>
</dbReference>
<dbReference type="EC" id="3.1.3.11" evidence="4"/>
<dbReference type="AlphaFoldDB" id="A0A9X3FMH1"/>
<dbReference type="Gene3D" id="3.60.21.10">
    <property type="match status" value="2"/>
</dbReference>
<dbReference type="GO" id="GO:0042132">
    <property type="term" value="F:fructose 1,6-bisphosphate 1-phosphatase activity"/>
    <property type="evidence" value="ECO:0007669"/>
    <property type="project" value="UniProtKB-UniRule"/>
</dbReference>
<keyword evidence="2 4" id="KW-0464">Manganese</keyword>
<dbReference type="Proteomes" id="UP001146670">
    <property type="component" value="Unassembled WGS sequence"/>
</dbReference>
<comment type="catalytic activity">
    <reaction evidence="4">
        <text>beta-D-fructose 1,6-bisphosphate + H2O = beta-D-fructose 6-phosphate + phosphate</text>
        <dbReference type="Rhea" id="RHEA:11064"/>
        <dbReference type="ChEBI" id="CHEBI:15377"/>
        <dbReference type="ChEBI" id="CHEBI:32966"/>
        <dbReference type="ChEBI" id="CHEBI:43474"/>
        <dbReference type="ChEBI" id="CHEBI:57634"/>
        <dbReference type="EC" id="3.1.3.11"/>
    </reaction>
</comment>
<dbReference type="PIRSF" id="PIRSF000906">
    <property type="entry name" value="FBPtase_Bacill"/>
    <property type="match status" value="1"/>
</dbReference>
<keyword evidence="3 4" id="KW-0119">Carbohydrate metabolism</keyword>
<protein>
    <recommendedName>
        <fullName evidence="4">Fructose-1,6-bisphosphatase class 3</fullName>
        <shortName evidence="4">FBPase class 3</shortName>
        <ecNumber evidence="4">3.1.3.11</ecNumber>
    </recommendedName>
    <alternativeName>
        <fullName evidence="4">D-fructose-1,6-bisphosphate 1-phosphohydrolase class 3</fullName>
    </alternativeName>
</protein>
<proteinExistence type="inferred from homology"/>
<dbReference type="GO" id="GO:0006094">
    <property type="term" value="P:gluconeogenesis"/>
    <property type="evidence" value="ECO:0007669"/>
    <property type="project" value="UniProtKB-UniRule"/>
</dbReference>
<dbReference type="Pfam" id="PF06874">
    <property type="entry name" value="FBPase_2"/>
    <property type="match status" value="1"/>
</dbReference>
<keyword evidence="1 4" id="KW-0378">Hydrolase</keyword>
<evidence type="ECO:0000313" key="5">
    <source>
        <dbReference type="EMBL" id="MCZ0725237.1"/>
    </source>
</evidence>
<organism evidence="5 6">
    <name type="scientific">Aerococcus kribbianus</name>
    <dbReference type="NCBI Taxonomy" id="2999064"/>
    <lineage>
        <taxon>Bacteria</taxon>
        <taxon>Bacillati</taxon>
        <taxon>Bacillota</taxon>
        <taxon>Bacilli</taxon>
        <taxon>Lactobacillales</taxon>
        <taxon>Aerococcaceae</taxon>
        <taxon>Aerococcus</taxon>
    </lineage>
</organism>
<dbReference type="HAMAP" id="MF_01854">
    <property type="entry name" value="FBPase_class3"/>
    <property type="match status" value="1"/>
</dbReference>
<name>A0A9X3FMH1_9LACT</name>
<reference evidence="5" key="1">
    <citation type="submission" date="2022-12" db="EMBL/GenBank/DDBJ databases">
        <title>Description and comparative metabolic analysis of Aerococcus sp. nov., isolated from the feces of a pig.</title>
        <authorList>
            <person name="Chang Y.-H."/>
        </authorList>
    </citation>
    <scope>NUCLEOTIDE SEQUENCE</scope>
    <source>
        <strain evidence="5">YH-aer222</strain>
    </source>
</reference>
<evidence type="ECO:0000256" key="2">
    <source>
        <dbReference type="ARBA" id="ARBA00023211"/>
    </source>
</evidence>
<dbReference type="InterPro" id="IPR009164">
    <property type="entry name" value="FBPtase_class3"/>
</dbReference>